<feature type="transmembrane region" description="Helical" evidence="10">
    <location>
        <begin position="162"/>
        <end position="185"/>
    </location>
</feature>
<name>A0A840UWD6_9FIRM</name>
<feature type="transmembrane region" description="Helical" evidence="10">
    <location>
        <begin position="276"/>
        <end position="297"/>
    </location>
</feature>
<evidence type="ECO:0000256" key="9">
    <source>
        <dbReference type="ARBA" id="ARBA00023303"/>
    </source>
</evidence>
<evidence type="ECO:0000259" key="11">
    <source>
        <dbReference type="PROSITE" id="PS51202"/>
    </source>
</evidence>
<gene>
    <name evidence="12" type="ORF">HNR32_002311</name>
</gene>
<dbReference type="SUPFAM" id="SSF81340">
    <property type="entry name" value="Clc chloride channel"/>
    <property type="match status" value="1"/>
</dbReference>
<dbReference type="GO" id="GO:0034707">
    <property type="term" value="C:chloride channel complex"/>
    <property type="evidence" value="ECO:0007669"/>
    <property type="project" value="UniProtKB-KW"/>
</dbReference>
<dbReference type="PROSITE" id="PS51202">
    <property type="entry name" value="RCK_C"/>
    <property type="match status" value="1"/>
</dbReference>
<evidence type="ECO:0000256" key="5">
    <source>
        <dbReference type="ARBA" id="ARBA00023065"/>
    </source>
</evidence>
<keyword evidence="7" id="KW-0869">Chloride channel</keyword>
<dbReference type="SUPFAM" id="SSF116726">
    <property type="entry name" value="TrkA C-terminal domain-like"/>
    <property type="match status" value="1"/>
</dbReference>
<dbReference type="InterPro" id="IPR014743">
    <property type="entry name" value="Cl-channel_core"/>
</dbReference>
<feature type="transmembrane region" description="Helical" evidence="10">
    <location>
        <begin position="337"/>
        <end position="359"/>
    </location>
</feature>
<dbReference type="Gene3D" id="1.10.3080.10">
    <property type="entry name" value="Clc chloride channel"/>
    <property type="match status" value="1"/>
</dbReference>
<keyword evidence="9" id="KW-0407">Ion channel</keyword>
<dbReference type="Pfam" id="PF00654">
    <property type="entry name" value="Voltage_CLC"/>
    <property type="match status" value="1"/>
</dbReference>
<feature type="transmembrane region" description="Helical" evidence="10">
    <location>
        <begin position="21"/>
        <end position="44"/>
    </location>
</feature>
<feature type="transmembrane region" description="Helical" evidence="10">
    <location>
        <begin position="238"/>
        <end position="264"/>
    </location>
</feature>
<protein>
    <submittedName>
        <fullName evidence="12">H+/Cl- antiporter ClcA</fullName>
    </submittedName>
</protein>
<reference evidence="12 13" key="1">
    <citation type="submission" date="2020-08" db="EMBL/GenBank/DDBJ databases">
        <title>Genomic Encyclopedia of Type Strains, Phase IV (KMG-IV): sequencing the most valuable type-strain genomes for metagenomic binning, comparative biology and taxonomic classification.</title>
        <authorList>
            <person name="Goeker M."/>
        </authorList>
    </citation>
    <scope>NUCLEOTIDE SEQUENCE [LARGE SCALE GENOMIC DNA]</scope>
    <source>
        <strain evidence="12 13">DSM 24661</strain>
    </source>
</reference>
<dbReference type="GO" id="GO:0008324">
    <property type="term" value="F:monoatomic cation transmembrane transporter activity"/>
    <property type="evidence" value="ECO:0007669"/>
    <property type="project" value="InterPro"/>
</dbReference>
<keyword evidence="8" id="KW-0868">Chloride</keyword>
<sequence length="523" mass="57080">MSKSRLMKAVSDLEDPRHFRLRLCLEGILIGIVTGIVVAAYRWILEGSDELRPVLYKHFTWENWPMVIVYCGLMLVFSYILYRIVKKEPLSSGSGIPQIKGILLGKMHMDWLSVLLAKFFGGVIAIGSGLSLGREGPSVQLGAALAQGVSRGRRRSRVEERFLLTSGACAGLAAAFNAPLAGIIFGFEELYRNFSPLVLVGTAAASVTATAVTDIFLGGDTVFNIGHLYVLPVKMYGLLMLLGVFIGFLGYGFNALLFAMMNWYDSQKVLKKMWKPALPLLLAVVLGFVLPQVLGGGNHLVDILVKEHFGILFLIVLYLGKFIFTTLSFGSGVPGGIFLPMLVLGAVGGSIFSHAAMALGIIDSTYAANFVVFAMAAYFAAVVKAPITGSILIMEMTGSFQHMLALIVVSMTAYIVMDMLNGQAVYDALLGRSLRKQNKIADALSYKRLVLERVVGNGSMADSKCIKSIQWPKGSLIINIKRGEEEFVPNGETRLQSGDYVYVLAYNNQIETLQNILVEKESR</sequence>
<dbReference type="Gene3D" id="3.30.70.1450">
    <property type="entry name" value="Regulator of K+ conductance, C-terminal domain"/>
    <property type="match status" value="1"/>
</dbReference>
<feature type="transmembrane region" description="Helical" evidence="10">
    <location>
        <begin position="197"/>
        <end position="217"/>
    </location>
</feature>
<keyword evidence="13" id="KW-1185">Reference proteome</keyword>
<evidence type="ECO:0000313" key="12">
    <source>
        <dbReference type="EMBL" id="MBB5337154.1"/>
    </source>
</evidence>
<feature type="transmembrane region" description="Helical" evidence="10">
    <location>
        <begin position="309"/>
        <end position="331"/>
    </location>
</feature>
<proteinExistence type="predicted"/>
<evidence type="ECO:0000256" key="3">
    <source>
        <dbReference type="ARBA" id="ARBA00022692"/>
    </source>
</evidence>
<evidence type="ECO:0000313" key="13">
    <source>
        <dbReference type="Proteomes" id="UP000559117"/>
    </source>
</evidence>
<dbReference type="CDD" id="cd01031">
    <property type="entry name" value="EriC"/>
    <property type="match status" value="1"/>
</dbReference>
<dbReference type="Proteomes" id="UP000559117">
    <property type="component" value="Unassembled WGS sequence"/>
</dbReference>
<evidence type="ECO:0000256" key="8">
    <source>
        <dbReference type="ARBA" id="ARBA00023214"/>
    </source>
</evidence>
<feature type="transmembrane region" description="Helical" evidence="10">
    <location>
        <begin position="64"/>
        <end position="82"/>
    </location>
</feature>
<comment type="subcellular location">
    <subcellularLocation>
        <location evidence="1">Membrane</location>
        <topology evidence="1">Multi-pass membrane protein</topology>
    </subcellularLocation>
</comment>
<dbReference type="PANTHER" id="PTHR43427">
    <property type="entry name" value="CHLORIDE CHANNEL PROTEIN CLC-E"/>
    <property type="match status" value="1"/>
</dbReference>
<dbReference type="PRINTS" id="PR00762">
    <property type="entry name" value="CLCHANNEL"/>
</dbReference>
<evidence type="ECO:0000256" key="2">
    <source>
        <dbReference type="ARBA" id="ARBA00022448"/>
    </source>
</evidence>
<keyword evidence="4 10" id="KW-1133">Transmembrane helix</keyword>
<dbReference type="GO" id="GO:0006813">
    <property type="term" value="P:potassium ion transport"/>
    <property type="evidence" value="ECO:0007669"/>
    <property type="project" value="InterPro"/>
</dbReference>
<dbReference type="PANTHER" id="PTHR43427:SF6">
    <property type="entry name" value="CHLORIDE CHANNEL PROTEIN CLC-E"/>
    <property type="match status" value="1"/>
</dbReference>
<keyword evidence="6 10" id="KW-0472">Membrane</keyword>
<evidence type="ECO:0000256" key="10">
    <source>
        <dbReference type="SAM" id="Phobius"/>
    </source>
</evidence>
<dbReference type="InterPro" id="IPR036721">
    <property type="entry name" value="RCK_C_sf"/>
</dbReference>
<keyword evidence="3 10" id="KW-0812">Transmembrane</keyword>
<dbReference type="GO" id="GO:0005254">
    <property type="term" value="F:chloride channel activity"/>
    <property type="evidence" value="ECO:0007669"/>
    <property type="project" value="UniProtKB-KW"/>
</dbReference>
<evidence type="ECO:0000256" key="1">
    <source>
        <dbReference type="ARBA" id="ARBA00004141"/>
    </source>
</evidence>
<dbReference type="RefSeq" id="WP_183862736.1">
    <property type="nucleotide sequence ID" value="NZ_JACHFH010000035.1"/>
</dbReference>
<comment type="caution">
    <text evidence="12">The sequence shown here is derived from an EMBL/GenBank/DDBJ whole genome shotgun (WGS) entry which is preliminary data.</text>
</comment>
<organism evidence="12 13">
    <name type="scientific">Pectinatus brassicae</name>
    <dbReference type="NCBI Taxonomy" id="862415"/>
    <lineage>
        <taxon>Bacteria</taxon>
        <taxon>Bacillati</taxon>
        <taxon>Bacillota</taxon>
        <taxon>Negativicutes</taxon>
        <taxon>Selenomonadales</taxon>
        <taxon>Selenomonadaceae</taxon>
        <taxon>Pectinatus</taxon>
    </lineage>
</organism>
<dbReference type="Pfam" id="PF02080">
    <property type="entry name" value="TrkA_C"/>
    <property type="match status" value="1"/>
</dbReference>
<dbReference type="AlphaFoldDB" id="A0A840UWD6"/>
<dbReference type="InterPro" id="IPR006037">
    <property type="entry name" value="RCK_C"/>
</dbReference>
<evidence type="ECO:0000256" key="4">
    <source>
        <dbReference type="ARBA" id="ARBA00022989"/>
    </source>
</evidence>
<accession>A0A840UWD6</accession>
<feature type="domain" description="RCK C-terminal" evidence="11">
    <location>
        <begin position="438"/>
        <end position="519"/>
    </location>
</feature>
<dbReference type="InterPro" id="IPR050368">
    <property type="entry name" value="ClC-type_chloride_channel"/>
</dbReference>
<keyword evidence="5" id="KW-0406">Ion transport</keyword>
<evidence type="ECO:0000256" key="7">
    <source>
        <dbReference type="ARBA" id="ARBA00023173"/>
    </source>
</evidence>
<evidence type="ECO:0000256" key="6">
    <source>
        <dbReference type="ARBA" id="ARBA00023136"/>
    </source>
</evidence>
<dbReference type="EMBL" id="JACHFH010000035">
    <property type="protein sequence ID" value="MBB5337154.1"/>
    <property type="molecule type" value="Genomic_DNA"/>
</dbReference>
<feature type="transmembrane region" description="Helical" evidence="10">
    <location>
        <begin position="366"/>
        <end position="387"/>
    </location>
</feature>
<dbReference type="InterPro" id="IPR001807">
    <property type="entry name" value="ClC"/>
</dbReference>
<keyword evidence="2" id="KW-0813">Transport</keyword>
<feature type="transmembrane region" description="Helical" evidence="10">
    <location>
        <begin position="399"/>
        <end position="417"/>
    </location>
</feature>